<name>A0A7S3SM07_EMIHU</name>
<dbReference type="GO" id="GO:0043957">
    <property type="term" value="F:acryloyl-CoA reductase (NADPH) activity"/>
    <property type="evidence" value="ECO:0007669"/>
    <property type="project" value="TreeGrafter"/>
</dbReference>
<protein>
    <recommendedName>
        <fullName evidence="2">Alcohol dehydrogenase-like C-terminal domain-containing protein</fullName>
    </recommendedName>
</protein>
<dbReference type="EMBL" id="HBIR01029631">
    <property type="protein sequence ID" value="CAE0558333.1"/>
    <property type="molecule type" value="Transcribed_RNA"/>
</dbReference>
<gene>
    <name evidence="3" type="ORF">EHUX00137_LOCUS22904</name>
</gene>
<dbReference type="AlphaFoldDB" id="A0A7S3SM07"/>
<evidence type="ECO:0000313" key="3">
    <source>
        <dbReference type="EMBL" id="CAE0558333.1"/>
    </source>
</evidence>
<proteinExistence type="predicted"/>
<dbReference type="Gene3D" id="3.40.50.720">
    <property type="entry name" value="NAD(P)-binding Rossmann-like Domain"/>
    <property type="match status" value="1"/>
</dbReference>
<sequence length="149" mass="14608">MVVGTAGVTAAMCVDYLQRFGEVQPSHGPVLVTGAAGGLGQVAVALLHARGFEVVASTGRAEALGDHLRALGASDVVGRLQPEPKPLGKQLWAGVVDSVGGATLAAALAQTRYRGAVASPGVAGGGGQSARGAAGDCARLTSPPPFGRG</sequence>
<organism evidence="3">
    <name type="scientific">Emiliania huxleyi</name>
    <name type="common">Coccolithophore</name>
    <name type="synonym">Pontosphaera huxleyi</name>
    <dbReference type="NCBI Taxonomy" id="2903"/>
    <lineage>
        <taxon>Eukaryota</taxon>
        <taxon>Haptista</taxon>
        <taxon>Haptophyta</taxon>
        <taxon>Prymnesiophyceae</taxon>
        <taxon>Isochrysidales</taxon>
        <taxon>Noelaerhabdaceae</taxon>
        <taxon>Emiliania</taxon>
    </lineage>
</organism>
<dbReference type="Pfam" id="PF00107">
    <property type="entry name" value="ADH_zinc_N"/>
    <property type="match status" value="1"/>
</dbReference>
<dbReference type="PANTHER" id="PTHR43677:SF1">
    <property type="entry name" value="ACRYLYL-COA REDUCTASE ACUI-RELATED"/>
    <property type="match status" value="1"/>
</dbReference>
<dbReference type="PANTHER" id="PTHR43677">
    <property type="entry name" value="SHORT-CHAIN DEHYDROGENASE/REDUCTASE"/>
    <property type="match status" value="1"/>
</dbReference>
<evidence type="ECO:0000259" key="2">
    <source>
        <dbReference type="Pfam" id="PF00107"/>
    </source>
</evidence>
<dbReference type="InterPro" id="IPR051397">
    <property type="entry name" value="Zn-ADH-like_protein"/>
</dbReference>
<accession>A0A7S3SM07</accession>
<feature type="region of interest" description="Disordered" evidence="1">
    <location>
        <begin position="120"/>
        <end position="149"/>
    </location>
</feature>
<dbReference type="InterPro" id="IPR013149">
    <property type="entry name" value="ADH-like_C"/>
</dbReference>
<dbReference type="InterPro" id="IPR036291">
    <property type="entry name" value="NAD(P)-bd_dom_sf"/>
</dbReference>
<dbReference type="SUPFAM" id="SSF51735">
    <property type="entry name" value="NAD(P)-binding Rossmann-fold domains"/>
    <property type="match status" value="1"/>
</dbReference>
<evidence type="ECO:0000256" key="1">
    <source>
        <dbReference type="SAM" id="MobiDB-lite"/>
    </source>
</evidence>
<reference evidence="3" key="1">
    <citation type="submission" date="2021-01" db="EMBL/GenBank/DDBJ databases">
        <authorList>
            <person name="Corre E."/>
            <person name="Pelletier E."/>
            <person name="Niang G."/>
            <person name="Scheremetjew M."/>
            <person name="Finn R."/>
            <person name="Kale V."/>
            <person name="Holt S."/>
            <person name="Cochrane G."/>
            <person name="Meng A."/>
            <person name="Brown T."/>
            <person name="Cohen L."/>
        </authorList>
    </citation>
    <scope>NUCLEOTIDE SEQUENCE</scope>
    <source>
        <strain evidence="3">379</strain>
    </source>
</reference>
<feature type="domain" description="Alcohol dehydrogenase-like C-terminal" evidence="2">
    <location>
        <begin position="38"/>
        <end position="126"/>
    </location>
</feature>